<dbReference type="InterPro" id="IPR011701">
    <property type="entry name" value="MFS"/>
</dbReference>
<feature type="transmembrane region" description="Helical" evidence="11">
    <location>
        <begin position="548"/>
        <end position="570"/>
    </location>
</feature>
<comment type="function">
    <text evidence="7">MFS transporter; part of the gene cluster that mediates the biosynthesis of cercosporin, a light-activated, non-host-selective toxin. The perylenequinone chromophore of cercosporin absorbs light energy to attain an electronically-activated triplet state and produces active oxygen species such as the hydroxyl radical, superoxide, hydrogen peroxide or singlet oxygen upon reaction with oxygen molecules. These reactive oxygen species cause damage to various cellular components including lipids, proteins and nucleic acids. Responsible for secretion and accumulation of cercosporin, but does not play any roles in self-protection against the toxicity of cercosporin.</text>
</comment>
<keyword evidence="5 11" id="KW-0472">Membrane</keyword>
<evidence type="ECO:0000256" key="11">
    <source>
        <dbReference type="SAM" id="Phobius"/>
    </source>
</evidence>
<feature type="transmembrane region" description="Helical" evidence="11">
    <location>
        <begin position="275"/>
        <end position="293"/>
    </location>
</feature>
<feature type="transmembrane region" description="Helical" evidence="11">
    <location>
        <begin position="614"/>
        <end position="634"/>
    </location>
</feature>
<dbReference type="PANTHER" id="PTHR23502">
    <property type="entry name" value="MAJOR FACILITATOR SUPERFAMILY"/>
    <property type="match status" value="1"/>
</dbReference>
<dbReference type="GO" id="GO:0022857">
    <property type="term" value="F:transmembrane transporter activity"/>
    <property type="evidence" value="ECO:0007669"/>
    <property type="project" value="InterPro"/>
</dbReference>
<feature type="transmembrane region" description="Helical" evidence="11">
    <location>
        <begin position="441"/>
        <end position="467"/>
    </location>
</feature>
<comment type="caution">
    <text evidence="13">The sequence shown here is derived from an EMBL/GenBank/DDBJ whole genome shotgun (WGS) entry which is preliminary data.</text>
</comment>
<evidence type="ECO:0000256" key="2">
    <source>
        <dbReference type="ARBA" id="ARBA00022448"/>
    </source>
</evidence>
<feature type="compositionally biased region" description="Basic and acidic residues" evidence="10">
    <location>
        <begin position="11"/>
        <end position="44"/>
    </location>
</feature>
<dbReference type="EMBL" id="JAWDJX010000001">
    <property type="protein sequence ID" value="KAK3059178.1"/>
    <property type="molecule type" value="Genomic_DNA"/>
</dbReference>
<sequence>MNVEDASVAWAERDASPTRMRSYDTTDRLPETYNRIHTEREARSRSRQGSHVPPEAHEEPIEEVEEVESPSKRDGPGKPHEAEPRASSVSSVSSVDTEGISAARNPRSRQQQRHMSTISKASTRMERDIMEYIDRHPTAIERIEAHKLQHSQTVGSRRVFTGEGAELPDFGSGKPYPPPLPAREEYVVEFSGFDDPRHAQNFTLKKKLIIATILVWDSLAATFASSIFSAASTAVGEEFKVGREVVTLGTSLFVLGYAVGPMVFAPLSELYGRRLPVIVGAFGFSIFNTAVAVSKDYQTLVISRFFSGLFGSAPLALTGAVFADMFNNKERGLAIAAFSATLMNGPFCGPMVGGFLTKSYLGWRWVAWIPAFMGYSALVLAVLYQEETYGPVILVSKASELRRRTRNWGIHAKQEEVEVDLKELVIKNVSRPLRILFTEPIVLVITIYMSFIYGLLYLNLTAYAIVFGEIYGFSLGVQGLPYMALIVGVMIGFVCVVFLNKDYVKKLEANNNIPVPEWRLPLPMVGGVIFALGLFWFGWGGYMVSTPWIVPTLAGIFIGFGIFTVFLQCLNYIIDSYLMFSASAIAANTIMRSIFGAVFPLFASYMFEGMGIQWGMTFLGLLATCFIPMPFILYKYGKGIRARSKFAPAPDIQQDKKRDEESRMQKSEEEKGVASGNEGEGSSGSGSGGMEGVEKKEV</sequence>
<evidence type="ECO:0000313" key="14">
    <source>
        <dbReference type="Proteomes" id="UP001271007"/>
    </source>
</evidence>
<dbReference type="FunFam" id="1.20.1250.20:FF:000011">
    <property type="entry name" value="MFS multidrug transporter, putative"/>
    <property type="match status" value="1"/>
</dbReference>
<evidence type="ECO:0000256" key="8">
    <source>
        <dbReference type="ARBA" id="ARBA00069139"/>
    </source>
</evidence>
<evidence type="ECO:0000256" key="6">
    <source>
        <dbReference type="ARBA" id="ARBA00038347"/>
    </source>
</evidence>
<name>A0AAJ0GKC1_9PEZI</name>
<evidence type="ECO:0000256" key="7">
    <source>
        <dbReference type="ARBA" id="ARBA00053977"/>
    </source>
</evidence>
<protein>
    <recommendedName>
        <fullName evidence="8">Cercosporin MFS transporter CTB4</fullName>
    </recommendedName>
    <alternativeName>
        <fullName evidence="9">Cercosporin toxin biosynthesis cluster protein 4</fullName>
    </alternativeName>
</protein>
<feature type="compositionally biased region" description="Basic and acidic residues" evidence="10">
    <location>
        <begin position="69"/>
        <end position="84"/>
    </location>
</feature>
<accession>A0AAJ0GKC1</accession>
<proteinExistence type="inferred from homology"/>
<keyword evidence="3 11" id="KW-0812">Transmembrane</keyword>
<evidence type="ECO:0000313" key="13">
    <source>
        <dbReference type="EMBL" id="KAK3059178.1"/>
    </source>
</evidence>
<evidence type="ECO:0000256" key="5">
    <source>
        <dbReference type="ARBA" id="ARBA00023136"/>
    </source>
</evidence>
<evidence type="ECO:0000259" key="12">
    <source>
        <dbReference type="PROSITE" id="PS50850"/>
    </source>
</evidence>
<dbReference type="Gene3D" id="1.20.1250.20">
    <property type="entry name" value="MFS general substrate transporter like domains"/>
    <property type="match status" value="1"/>
</dbReference>
<comment type="subcellular location">
    <subcellularLocation>
        <location evidence="1">Membrane</location>
        <topology evidence="1">Multi-pass membrane protein</topology>
    </subcellularLocation>
</comment>
<feature type="transmembrane region" description="Helical" evidence="11">
    <location>
        <begin position="208"/>
        <end position="228"/>
    </location>
</feature>
<keyword evidence="4 11" id="KW-1133">Transmembrane helix</keyword>
<dbReference type="SUPFAM" id="SSF103473">
    <property type="entry name" value="MFS general substrate transporter"/>
    <property type="match status" value="1"/>
</dbReference>
<dbReference type="InterPro" id="IPR036259">
    <property type="entry name" value="MFS_trans_sf"/>
</dbReference>
<evidence type="ECO:0000256" key="10">
    <source>
        <dbReference type="SAM" id="MobiDB-lite"/>
    </source>
</evidence>
<feature type="transmembrane region" description="Helical" evidence="11">
    <location>
        <begin position="365"/>
        <end position="384"/>
    </location>
</feature>
<feature type="transmembrane region" description="Helical" evidence="11">
    <location>
        <begin position="333"/>
        <end position="353"/>
    </location>
</feature>
<dbReference type="CDD" id="cd17323">
    <property type="entry name" value="MFS_Tpo1_MDR_like"/>
    <property type="match status" value="1"/>
</dbReference>
<feature type="compositionally biased region" description="Basic and acidic residues" evidence="10">
    <location>
        <begin position="653"/>
        <end position="672"/>
    </location>
</feature>
<organism evidence="13 14">
    <name type="scientific">Extremus antarcticus</name>
    <dbReference type="NCBI Taxonomy" id="702011"/>
    <lineage>
        <taxon>Eukaryota</taxon>
        <taxon>Fungi</taxon>
        <taxon>Dikarya</taxon>
        <taxon>Ascomycota</taxon>
        <taxon>Pezizomycotina</taxon>
        <taxon>Dothideomycetes</taxon>
        <taxon>Dothideomycetidae</taxon>
        <taxon>Mycosphaerellales</taxon>
        <taxon>Extremaceae</taxon>
        <taxon>Extremus</taxon>
    </lineage>
</organism>
<feature type="transmembrane region" description="Helical" evidence="11">
    <location>
        <begin position="479"/>
        <end position="499"/>
    </location>
</feature>
<feature type="compositionally biased region" description="Gly residues" evidence="10">
    <location>
        <begin position="678"/>
        <end position="691"/>
    </location>
</feature>
<feature type="transmembrane region" description="Helical" evidence="11">
    <location>
        <begin position="305"/>
        <end position="326"/>
    </location>
</feature>
<dbReference type="Proteomes" id="UP001271007">
    <property type="component" value="Unassembled WGS sequence"/>
</dbReference>
<keyword evidence="2" id="KW-0813">Transport</keyword>
<feature type="region of interest" description="Disordered" evidence="10">
    <location>
        <begin position="647"/>
        <end position="698"/>
    </location>
</feature>
<feature type="transmembrane region" description="Helical" evidence="11">
    <location>
        <begin position="520"/>
        <end position="542"/>
    </location>
</feature>
<feature type="domain" description="Major facilitator superfamily (MFS) profile" evidence="12">
    <location>
        <begin position="210"/>
        <end position="640"/>
    </location>
</feature>
<dbReference type="InterPro" id="IPR020846">
    <property type="entry name" value="MFS_dom"/>
</dbReference>
<dbReference type="AlphaFoldDB" id="A0AAJ0GKC1"/>
<dbReference type="GO" id="GO:0005886">
    <property type="term" value="C:plasma membrane"/>
    <property type="evidence" value="ECO:0007669"/>
    <property type="project" value="TreeGrafter"/>
</dbReference>
<keyword evidence="14" id="KW-1185">Reference proteome</keyword>
<feature type="region of interest" description="Disordered" evidence="10">
    <location>
        <begin position="1"/>
        <end position="120"/>
    </location>
</feature>
<dbReference type="Pfam" id="PF07690">
    <property type="entry name" value="MFS_1"/>
    <property type="match status" value="1"/>
</dbReference>
<dbReference type="PANTHER" id="PTHR23502:SF31">
    <property type="entry name" value="POLYAMINE TRANSPORTER 1"/>
    <property type="match status" value="1"/>
</dbReference>
<comment type="similarity">
    <text evidence="6">Belongs to the major facilitator superfamily. CAR1 family.</text>
</comment>
<evidence type="ECO:0000256" key="1">
    <source>
        <dbReference type="ARBA" id="ARBA00004141"/>
    </source>
</evidence>
<feature type="transmembrane region" description="Helical" evidence="11">
    <location>
        <begin position="248"/>
        <end position="268"/>
    </location>
</feature>
<evidence type="ECO:0000256" key="4">
    <source>
        <dbReference type="ARBA" id="ARBA00022989"/>
    </source>
</evidence>
<evidence type="ECO:0000256" key="3">
    <source>
        <dbReference type="ARBA" id="ARBA00022692"/>
    </source>
</evidence>
<gene>
    <name evidence="13" type="ORF">LTR09_000744</name>
</gene>
<evidence type="ECO:0000256" key="9">
    <source>
        <dbReference type="ARBA" id="ARBA00077167"/>
    </source>
</evidence>
<reference evidence="13" key="1">
    <citation type="submission" date="2023-04" db="EMBL/GenBank/DDBJ databases">
        <title>Black Yeasts Isolated from many extreme environments.</title>
        <authorList>
            <person name="Coleine C."/>
            <person name="Stajich J.E."/>
            <person name="Selbmann L."/>
        </authorList>
    </citation>
    <scope>NUCLEOTIDE SEQUENCE</scope>
    <source>
        <strain evidence="13">CCFEE 5312</strain>
    </source>
</reference>
<dbReference type="PROSITE" id="PS50850">
    <property type="entry name" value="MFS"/>
    <property type="match status" value="1"/>
</dbReference>
<feature type="transmembrane region" description="Helical" evidence="11">
    <location>
        <begin position="577"/>
        <end position="602"/>
    </location>
</feature>